<keyword evidence="4 5" id="KW-0472">Membrane</keyword>
<evidence type="ECO:0000256" key="5">
    <source>
        <dbReference type="RuleBase" id="RU363032"/>
    </source>
</evidence>
<dbReference type="GO" id="GO:0005886">
    <property type="term" value="C:plasma membrane"/>
    <property type="evidence" value="ECO:0007669"/>
    <property type="project" value="UniProtKB-SubCell"/>
</dbReference>
<keyword evidence="2 5" id="KW-0812">Transmembrane</keyword>
<feature type="transmembrane region" description="Helical" evidence="5">
    <location>
        <begin position="262"/>
        <end position="283"/>
    </location>
</feature>
<proteinExistence type="inferred from homology"/>
<dbReference type="SUPFAM" id="SSF161098">
    <property type="entry name" value="MetI-like"/>
    <property type="match status" value="1"/>
</dbReference>
<feature type="transmembrane region" description="Helical" evidence="5">
    <location>
        <begin position="200"/>
        <end position="220"/>
    </location>
</feature>
<feature type="transmembrane region" description="Helical" evidence="5">
    <location>
        <begin position="159"/>
        <end position="180"/>
    </location>
</feature>
<feature type="transmembrane region" description="Helical" evidence="5">
    <location>
        <begin position="12"/>
        <end position="32"/>
    </location>
</feature>
<comment type="subcellular location">
    <subcellularLocation>
        <location evidence="1 5">Cell membrane</location>
        <topology evidence="1 5">Multi-pass membrane protein</topology>
    </subcellularLocation>
</comment>
<dbReference type="Pfam" id="PF00528">
    <property type="entry name" value="BPD_transp_1"/>
    <property type="match status" value="1"/>
</dbReference>
<comment type="caution">
    <text evidence="7">The sequence shown here is derived from an EMBL/GenBank/DDBJ whole genome shotgun (WGS) entry which is preliminary data.</text>
</comment>
<dbReference type="AlphaFoldDB" id="A0A7C3RJ54"/>
<gene>
    <name evidence="7" type="ORF">ENW00_08045</name>
</gene>
<dbReference type="GO" id="GO:0055085">
    <property type="term" value="P:transmembrane transport"/>
    <property type="evidence" value="ECO:0007669"/>
    <property type="project" value="InterPro"/>
</dbReference>
<reference evidence="7" key="1">
    <citation type="journal article" date="2020" name="mSystems">
        <title>Genome- and Community-Level Interaction Insights into Carbon Utilization and Element Cycling Functions of Hydrothermarchaeota in Hydrothermal Sediment.</title>
        <authorList>
            <person name="Zhou Z."/>
            <person name="Liu Y."/>
            <person name="Xu W."/>
            <person name="Pan J."/>
            <person name="Luo Z.H."/>
            <person name="Li M."/>
        </authorList>
    </citation>
    <scope>NUCLEOTIDE SEQUENCE [LARGE SCALE GENOMIC DNA]</scope>
    <source>
        <strain evidence="7">SpSt-81</strain>
    </source>
</reference>
<evidence type="ECO:0000259" key="6">
    <source>
        <dbReference type="PROSITE" id="PS50928"/>
    </source>
</evidence>
<evidence type="ECO:0000256" key="3">
    <source>
        <dbReference type="ARBA" id="ARBA00022989"/>
    </source>
</evidence>
<feature type="domain" description="ABC transmembrane type-1" evidence="6">
    <location>
        <begin position="110"/>
        <end position="326"/>
    </location>
</feature>
<dbReference type="InterPro" id="IPR000515">
    <property type="entry name" value="MetI-like"/>
</dbReference>
<protein>
    <submittedName>
        <fullName evidence="7">ABC transporter permease</fullName>
    </submittedName>
</protein>
<dbReference type="CDD" id="cd06261">
    <property type="entry name" value="TM_PBP2"/>
    <property type="match status" value="1"/>
</dbReference>
<dbReference type="EMBL" id="DTIN01000033">
    <property type="protein sequence ID" value="HFX14078.1"/>
    <property type="molecule type" value="Genomic_DNA"/>
</dbReference>
<evidence type="ECO:0000256" key="4">
    <source>
        <dbReference type="ARBA" id="ARBA00023136"/>
    </source>
</evidence>
<organism evidence="7">
    <name type="scientific">Dictyoglomus thermophilum</name>
    <dbReference type="NCBI Taxonomy" id="14"/>
    <lineage>
        <taxon>Bacteria</taxon>
        <taxon>Pseudomonadati</taxon>
        <taxon>Dictyoglomota</taxon>
        <taxon>Dictyoglomia</taxon>
        <taxon>Dictyoglomales</taxon>
        <taxon>Dictyoglomaceae</taxon>
        <taxon>Dictyoglomus</taxon>
    </lineage>
</organism>
<dbReference type="PANTHER" id="PTHR43376:SF1">
    <property type="entry name" value="OLIGOPEPTIDE TRANSPORT SYSTEM PERMEASE PROTEIN"/>
    <property type="match status" value="1"/>
</dbReference>
<evidence type="ECO:0000256" key="1">
    <source>
        <dbReference type="ARBA" id="ARBA00004651"/>
    </source>
</evidence>
<dbReference type="PANTHER" id="PTHR43376">
    <property type="entry name" value="OLIGOPEPTIDE TRANSPORT SYSTEM PERMEASE PROTEIN"/>
    <property type="match status" value="1"/>
</dbReference>
<evidence type="ECO:0000256" key="2">
    <source>
        <dbReference type="ARBA" id="ARBA00022692"/>
    </source>
</evidence>
<comment type="similarity">
    <text evidence="5">Belongs to the binding-protein-dependent transport system permease family.</text>
</comment>
<feature type="transmembrane region" description="Helical" evidence="5">
    <location>
        <begin position="303"/>
        <end position="326"/>
    </location>
</feature>
<dbReference type="PROSITE" id="PS50928">
    <property type="entry name" value="ABC_TM1"/>
    <property type="match status" value="1"/>
</dbReference>
<dbReference type="InterPro" id="IPR035906">
    <property type="entry name" value="MetI-like_sf"/>
</dbReference>
<keyword evidence="5" id="KW-0813">Transport</keyword>
<evidence type="ECO:0000313" key="7">
    <source>
        <dbReference type="EMBL" id="HFX14078.1"/>
    </source>
</evidence>
<dbReference type="Gene3D" id="1.10.3720.10">
    <property type="entry name" value="MetI-like"/>
    <property type="match status" value="1"/>
</dbReference>
<feature type="transmembrane region" description="Helical" evidence="5">
    <location>
        <begin position="114"/>
        <end position="138"/>
    </location>
</feature>
<sequence length="336" mass="37549">MNLLKRYIIPRLIQYFIVIFIGVTVVFLVPRFTPLDPVVTVLNRMTSYGAQYLDPSAIEKLKDTMMELYGLKGSIWEQYLGFWKRLFKGDFGPSLSIFPTPVISIIANSLPWTAGLLVVVAILSWVIGNILGGIAGYYADKKWSKFMSIIAMSIYPIPYYIMALVLLILFAYIFPIFPMVGGYSIGLTPSLSLEFIFNVIKHATLPALSLILIGIGWWFLSMRSLTSTIVAEDFVTYAEVMGIPSRKILFQYVMRNGLLPQITNLALQIGGIFSGSLITETVFSYPGLGQLLYMAINNGDFNLIMGIAVLSIIGIATAALVIDLLYPLFDPRVRYR</sequence>
<accession>A0A7C3RJ54</accession>
<keyword evidence="3 5" id="KW-1133">Transmembrane helix</keyword>
<name>A0A7C3RJ54_DICTH</name>